<dbReference type="AlphaFoldDB" id="D4E0T4"/>
<sequence length="311" mass="33096">MLADIEISLRQRENQMTEFNPLSPVLVLGGAMAEAELRLPQLPRSAQPQAATAQQQQVGGSAFRVAGLLRQLDVPVINGMPVGNGPWAAAIATAMNTLNLPVLLHHGQMDNGWRLTLTGENGEHSVITVAGCETQWNKAQLATLPLTPETLLYLNGDPLTGESGEVLREWLTRLPYDQWRLLAPGPQLEQLGEDFFAMLSDSHTLLSLDRQETALLCGAGNAVEVAQRYAAAHNISLICRLAEEGVWICSGKSAPQHCALDAASGAEALDNVDAHCAGLLAGLSAGWTLPQAVELANRVAAGTLPYPPAVV</sequence>
<dbReference type="EMBL" id="ADBY01000032">
    <property type="protein sequence ID" value="EFE96537.1"/>
    <property type="molecule type" value="Genomic_DNA"/>
</dbReference>
<keyword evidence="3" id="KW-1185">Reference proteome</keyword>
<dbReference type="GO" id="GO:0003824">
    <property type="term" value="F:catalytic activity"/>
    <property type="evidence" value="ECO:0007669"/>
    <property type="project" value="UniProtKB-ARBA"/>
</dbReference>
<comment type="caution">
    <text evidence="2">The sequence shown here is derived from an EMBL/GenBank/DDBJ whole genome shotgun (WGS) entry which is preliminary data.</text>
</comment>
<dbReference type="Proteomes" id="UP000005723">
    <property type="component" value="Unassembled WGS sequence"/>
</dbReference>
<proteinExistence type="predicted"/>
<dbReference type="Pfam" id="PF00294">
    <property type="entry name" value="PfkB"/>
    <property type="match status" value="1"/>
</dbReference>
<name>D4E0T4_SEROD</name>
<dbReference type="InterPro" id="IPR011611">
    <property type="entry name" value="PfkB_dom"/>
</dbReference>
<dbReference type="InterPro" id="IPR029056">
    <property type="entry name" value="Ribokinase-like"/>
</dbReference>
<protein>
    <recommendedName>
        <fullName evidence="1">Carbohydrate kinase PfkB domain-containing protein</fullName>
    </recommendedName>
</protein>
<evidence type="ECO:0000313" key="2">
    <source>
        <dbReference type="EMBL" id="EFE96537.1"/>
    </source>
</evidence>
<reference evidence="2 3" key="1">
    <citation type="submission" date="2010-01" db="EMBL/GenBank/DDBJ databases">
        <authorList>
            <person name="Muzny D."/>
            <person name="Qin X."/>
            <person name="Deng J."/>
            <person name="Jiang H."/>
            <person name="Liu Y."/>
            <person name="Qu J."/>
            <person name="Song X.-Z."/>
            <person name="Zhang L."/>
            <person name="Thornton R."/>
            <person name="Coyle M."/>
            <person name="Francisco L."/>
            <person name="Jackson L."/>
            <person name="Javaid M."/>
            <person name="Korchina V."/>
            <person name="Kovar C."/>
            <person name="Mata R."/>
            <person name="Mathew T."/>
            <person name="Ngo R."/>
            <person name="Nguyen L."/>
            <person name="Nguyen N."/>
            <person name="Okwuonu G."/>
            <person name="Ongeri F."/>
            <person name="Pham C."/>
            <person name="Simmons D."/>
            <person name="Wilczek-Boney K."/>
            <person name="Hale W."/>
            <person name="Jakkamsetti A."/>
            <person name="Pham P."/>
            <person name="Ruth R."/>
            <person name="San Lucas F."/>
            <person name="Warren J."/>
            <person name="Zhang J."/>
            <person name="Zhao Z."/>
            <person name="Zhou C."/>
            <person name="Zhu D."/>
            <person name="Lee S."/>
            <person name="Bess C."/>
            <person name="Blankenburg K."/>
            <person name="Forbes L."/>
            <person name="Fu Q."/>
            <person name="Gubbala S."/>
            <person name="Hirani K."/>
            <person name="Jayaseelan J.C."/>
            <person name="Lara F."/>
            <person name="Munidasa M."/>
            <person name="Palculict T."/>
            <person name="Patil S."/>
            <person name="Pu L.-L."/>
            <person name="Saada N."/>
            <person name="Tang L."/>
            <person name="Weissenberger G."/>
            <person name="Zhu Y."/>
            <person name="Hemphill L."/>
            <person name="Shang Y."/>
            <person name="Youmans B."/>
            <person name="Ayvaz T."/>
            <person name="Ross M."/>
            <person name="Santibanez J."/>
            <person name="Aqrawi P."/>
            <person name="Gross S."/>
            <person name="Joshi V."/>
            <person name="Fowler G."/>
            <person name="Nazareth L."/>
            <person name="Reid J."/>
            <person name="Worley K."/>
            <person name="Petrosino J."/>
            <person name="Highlander S."/>
            <person name="Gibbs R."/>
        </authorList>
    </citation>
    <scope>NUCLEOTIDE SEQUENCE [LARGE SCALE GENOMIC DNA]</scope>
    <source>
        <strain evidence="2 3">DSM 4582</strain>
    </source>
</reference>
<gene>
    <name evidence="2" type="ORF">HMPREF0758_1966</name>
</gene>
<feature type="domain" description="Carbohydrate kinase PfkB" evidence="1">
    <location>
        <begin position="25"/>
        <end position="301"/>
    </location>
</feature>
<dbReference type="STRING" id="667129.HMPREF0758_1966"/>
<organism evidence="2 3">
    <name type="scientific">Serratia odorifera DSM 4582</name>
    <dbReference type="NCBI Taxonomy" id="667129"/>
    <lineage>
        <taxon>Bacteria</taxon>
        <taxon>Pseudomonadati</taxon>
        <taxon>Pseudomonadota</taxon>
        <taxon>Gammaproteobacteria</taxon>
        <taxon>Enterobacterales</taxon>
        <taxon>Yersiniaceae</taxon>
        <taxon>Serratia</taxon>
    </lineage>
</organism>
<evidence type="ECO:0000259" key="1">
    <source>
        <dbReference type="Pfam" id="PF00294"/>
    </source>
</evidence>
<dbReference type="SUPFAM" id="SSF53613">
    <property type="entry name" value="Ribokinase-like"/>
    <property type="match status" value="1"/>
</dbReference>
<dbReference type="Gene3D" id="3.40.1190.20">
    <property type="match status" value="1"/>
</dbReference>
<evidence type="ECO:0000313" key="3">
    <source>
        <dbReference type="Proteomes" id="UP000005723"/>
    </source>
</evidence>
<accession>D4E0T4</accession>
<dbReference type="HOGENOM" id="CLU_027634_7_1_6"/>